<sequence>MDLDNFIEIIYINGTYNDQIKFNNEALEIYSERVSYFINFQDNKIEINFNIYKDIYEVDDNILYKYKKLLFEPLDCYSIYFLQKYVAMYNTEKTQLDKIIALKEKINSIYEKYKNKFIKYMLNNVDNVNNVNIIDNIDMFKCIHEKYYPKFYKNIIDLTGLNINKYFIEYYFYYIYCPRYTIKHNCKNFVFEYKKEIKTNLEIIFF</sequence>
<protein>
    <submittedName>
        <fullName evidence="1">Uncharacterized protein</fullName>
    </submittedName>
</protein>
<accession>A0A481YRJ5</accession>
<reference evidence="1" key="1">
    <citation type="journal article" date="2019" name="MBio">
        <title>Virus Genomes from Deep Sea Sediments Expand the Ocean Megavirome and Support Independent Origins of Viral Gigantism.</title>
        <authorList>
            <person name="Backstrom D."/>
            <person name="Yutin N."/>
            <person name="Jorgensen S.L."/>
            <person name="Dharamshi J."/>
            <person name="Homa F."/>
            <person name="Zaremba-Niedwiedzka K."/>
            <person name="Spang A."/>
            <person name="Wolf Y.I."/>
            <person name="Koonin E.V."/>
            <person name="Ettema T.J."/>
        </authorList>
    </citation>
    <scope>NUCLEOTIDE SEQUENCE</scope>
</reference>
<name>A0A481YRJ5_9VIRU</name>
<gene>
    <name evidence="1" type="ORF">LCDPAC02_02830</name>
</gene>
<organism evidence="1">
    <name type="scientific">Pithovirus LCDPAC02</name>
    <dbReference type="NCBI Taxonomy" id="2506601"/>
    <lineage>
        <taxon>Viruses</taxon>
        <taxon>Pithoviruses</taxon>
    </lineage>
</organism>
<dbReference type="EMBL" id="MK500302">
    <property type="protein sequence ID" value="QBK85084.1"/>
    <property type="molecule type" value="Genomic_DNA"/>
</dbReference>
<proteinExistence type="predicted"/>
<evidence type="ECO:0000313" key="1">
    <source>
        <dbReference type="EMBL" id="QBK85084.1"/>
    </source>
</evidence>